<organism evidence="1 2">
    <name type="scientific">Penicillium digitatum</name>
    <name type="common">Green mold</name>
    <dbReference type="NCBI Taxonomy" id="36651"/>
    <lineage>
        <taxon>Eukaryota</taxon>
        <taxon>Fungi</taxon>
        <taxon>Dikarya</taxon>
        <taxon>Ascomycota</taxon>
        <taxon>Pezizomycotina</taxon>
        <taxon>Eurotiomycetes</taxon>
        <taxon>Eurotiomycetidae</taxon>
        <taxon>Eurotiales</taxon>
        <taxon>Aspergillaceae</taxon>
        <taxon>Penicillium</taxon>
    </lineage>
</organism>
<dbReference type="Proteomes" id="UP000595662">
    <property type="component" value="Chromosome 2"/>
</dbReference>
<reference evidence="1 2" key="1">
    <citation type="submission" date="2020-08" db="EMBL/GenBank/DDBJ databases">
        <title>The completed genome sequence of the pathogenic ascomycete fungus Penicillium digitatum.</title>
        <authorList>
            <person name="Wang M."/>
        </authorList>
    </citation>
    <scope>NUCLEOTIDE SEQUENCE [LARGE SCALE GENOMIC DNA]</scope>
    <source>
        <strain evidence="1 2">PdW03</strain>
    </source>
</reference>
<gene>
    <name evidence="1" type="ORF">Pdw03_7558</name>
</gene>
<proteinExistence type="predicted"/>
<protein>
    <submittedName>
        <fullName evidence="1">Uncharacterized protein</fullName>
    </submittedName>
</protein>
<sequence length="86" mass="9559">MSSPVEDVMPPIYDKFLTSSILRLDTNQEKRSVILTNSSTAIGQELHVQVSYCILYVVLPTLYLRSISVKFSTLSTRASGKVPVQP</sequence>
<name>A0A7T7BL06_PENDI</name>
<dbReference type="GeneID" id="90952966"/>
<dbReference type="EMBL" id="CP060775">
    <property type="protein sequence ID" value="QQK43657.1"/>
    <property type="molecule type" value="Genomic_DNA"/>
</dbReference>
<evidence type="ECO:0000313" key="2">
    <source>
        <dbReference type="Proteomes" id="UP000595662"/>
    </source>
</evidence>
<accession>A0A7T7BL06</accession>
<dbReference type="RefSeq" id="XP_065956774.1">
    <property type="nucleotide sequence ID" value="XM_066101691.1"/>
</dbReference>
<dbReference type="AlphaFoldDB" id="A0A7T7BL06"/>
<evidence type="ECO:0000313" key="1">
    <source>
        <dbReference type="EMBL" id="QQK43657.1"/>
    </source>
</evidence>